<accession>A0A8J3TSK7</accession>
<organism evidence="1 2">
    <name type="scientific">Planotetraspora mira</name>
    <dbReference type="NCBI Taxonomy" id="58121"/>
    <lineage>
        <taxon>Bacteria</taxon>
        <taxon>Bacillati</taxon>
        <taxon>Actinomycetota</taxon>
        <taxon>Actinomycetes</taxon>
        <taxon>Streptosporangiales</taxon>
        <taxon>Streptosporangiaceae</taxon>
        <taxon>Planotetraspora</taxon>
    </lineage>
</organism>
<reference evidence="1 2" key="1">
    <citation type="submission" date="2021-01" db="EMBL/GenBank/DDBJ databases">
        <title>Whole genome shotgun sequence of Planotetraspora mira NBRC 15435.</title>
        <authorList>
            <person name="Komaki H."/>
            <person name="Tamura T."/>
        </authorList>
    </citation>
    <scope>NUCLEOTIDE SEQUENCE [LARGE SCALE GENOMIC DNA]</scope>
    <source>
        <strain evidence="1 2">NBRC 15435</strain>
    </source>
</reference>
<dbReference type="RefSeq" id="WP_203953746.1">
    <property type="nucleotide sequence ID" value="NZ_BOOO01000016.1"/>
</dbReference>
<dbReference type="EMBL" id="BOOO01000016">
    <property type="protein sequence ID" value="GII29774.1"/>
    <property type="molecule type" value="Genomic_DNA"/>
</dbReference>
<dbReference type="Proteomes" id="UP000650628">
    <property type="component" value="Unassembled WGS sequence"/>
</dbReference>
<proteinExistence type="predicted"/>
<comment type="caution">
    <text evidence="1">The sequence shown here is derived from an EMBL/GenBank/DDBJ whole genome shotgun (WGS) entry which is preliminary data.</text>
</comment>
<protein>
    <submittedName>
        <fullName evidence="1">Uncharacterized protein</fullName>
    </submittedName>
</protein>
<name>A0A8J3TSK7_9ACTN</name>
<dbReference type="AlphaFoldDB" id="A0A8J3TSK7"/>
<evidence type="ECO:0000313" key="1">
    <source>
        <dbReference type="EMBL" id="GII29774.1"/>
    </source>
</evidence>
<gene>
    <name evidence="1" type="ORF">Pmi06nite_32160</name>
</gene>
<evidence type="ECO:0000313" key="2">
    <source>
        <dbReference type="Proteomes" id="UP000650628"/>
    </source>
</evidence>
<sequence length="108" mass="11953">MREYQAVVRVAHAGVNLSEDDAREALDLVTGELLKYSPAAQLWQDRSEFTMTVGVPALWDVAPFAGRSVRDAFKVAGLDVAVVRVDAWLVEEWDEEQETAGTAPIYSE</sequence>
<keyword evidence="2" id="KW-1185">Reference proteome</keyword>